<dbReference type="AlphaFoldDB" id="A0A226DCE5"/>
<organism evidence="2 3">
    <name type="scientific">Folsomia candida</name>
    <name type="common">Springtail</name>
    <dbReference type="NCBI Taxonomy" id="158441"/>
    <lineage>
        <taxon>Eukaryota</taxon>
        <taxon>Metazoa</taxon>
        <taxon>Ecdysozoa</taxon>
        <taxon>Arthropoda</taxon>
        <taxon>Hexapoda</taxon>
        <taxon>Collembola</taxon>
        <taxon>Entomobryomorpha</taxon>
        <taxon>Isotomoidea</taxon>
        <taxon>Isotomidae</taxon>
        <taxon>Proisotominae</taxon>
        <taxon>Folsomia</taxon>
    </lineage>
</organism>
<feature type="transmembrane region" description="Helical" evidence="1">
    <location>
        <begin position="341"/>
        <end position="367"/>
    </location>
</feature>
<evidence type="ECO:0000313" key="3">
    <source>
        <dbReference type="Proteomes" id="UP000198287"/>
    </source>
</evidence>
<proteinExistence type="predicted"/>
<dbReference type="Proteomes" id="UP000198287">
    <property type="component" value="Unassembled WGS sequence"/>
</dbReference>
<keyword evidence="1" id="KW-0472">Membrane</keyword>
<feature type="transmembrane region" description="Helical" evidence="1">
    <location>
        <begin position="107"/>
        <end position="128"/>
    </location>
</feature>
<keyword evidence="3" id="KW-1185">Reference proteome</keyword>
<dbReference type="EMBL" id="LNIX01000027">
    <property type="protein sequence ID" value="OXA41916.1"/>
    <property type="molecule type" value="Genomic_DNA"/>
</dbReference>
<reference evidence="2 3" key="1">
    <citation type="submission" date="2015-12" db="EMBL/GenBank/DDBJ databases">
        <title>The genome of Folsomia candida.</title>
        <authorList>
            <person name="Faddeeva A."/>
            <person name="Derks M.F."/>
            <person name="Anvar Y."/>
            <person name="Smit S."/>
            <person name="Van Straalen N."/>
            <person name="Roelofs D."/>
        </authorList>
    </citation>
    <scope>NUCLEOTIDE SEQUENCE [LARGE SCALE GENOMIC DNA]</scope>
    <source>
        <strain evidence="2 3">VU population</strain>
        <tissue evidence="2">Whole body</tissue>
    </source>
</reference>
<gene>
    <name evidence="2" type="ORF">Fcan01_23078</name>
</gene>
<keyword evidence="1" id="KW-0812">Transmembrane</keyword>
<feature type="transmembrane region" description="Helical" evidence="1">
    <location>
        <begin position="217"/>
        <end position="239"/>
    </location>
</feature>
<accession>A0A226DCE5</accession>
<evidence type="ECO:0000313" key="2">
    <source>
        <dbReference type="EMBL" id="OXA41916.1"/>
    </source>
</evidence>
<feature type="transmembrane region" description="Helical" evidence="1">
    <location>
        <begin position="373"/>
        <end position="394"/>
    </location>
</feature>
<feature type="transmembrane region" description="Helical" evidence="1">
    <location>
        <begin position="67"/>
        <end position="87"/>
    </location>
</feature>
<protein>
    <submittedName>
        <fullName evidence="2">Uncharacterized protein</fullName>
    </submittedName>
</protein>
<name>A0A226DCE5_FOLCA</name>
<comment type="caution">
    <text evidence="2">The sequence shown here is derived from an EMBL/GenBank/DDBJ whole genome shotgun (WGS) entry which is preliminary data.</text>
</comment>
<feature type="transmembrane region" description="Helical" evidence="1">
    <location>
        <begin position="259"/>
        <end position="292"/>
    </location>
</feature>
<evidence type="ECO:0000256" key="1">
    <source>
        <dbReference type="SAM" id="Phobius"/>
    </source>
</evidence>
<keyword evidence="1" id="KW-1133">Transmembrane helix</keyword>
<sequence>MLPHKLSCRVSPPTFRGKYVPHPSVPSHTPAQALHRFAQFSSALYTQAISWNTKTWRPRPTKFKKLVPFYSMSILLVSWTSFSFYTLTRWILFKKMGASDVSLTAGVLLVLYSSMNTISVTMILTNVWKTEEICLLYINSRLLSHKVGIQRGKLPQISDPFELFHFVAFYRGQENTRKSGKTGEDPYNDRKVGKITKFRLFNLFTVNRPRNLDPLGLFLHLIIPPVLLIPVVAALIPLLHNGVDPSHFLFRNVTFFPKFVTFLVRLVFIFVTLLHSTISLLGTLLLAANWLLSFKSCLTSLFLQSQKTLLSKNIFQKRLKFQQHLKTYRQLEILSTISNQVIYYILPTGMFVVFVCAVTLTCLVIKLNNAIPIATTVVAASLISVMWGIPHYIFPL</sequence>